<dbReference type="PANTHER" id="PTHR24171:SF8">
    <property type="entry name" value="BRCA1-ASSOCIATED RING DOMAIN PROTEIN 1"/>
    <property type="match status" value="1"/>
</dbReference>
<dbReference type="GO" id="GO:0004842">
    <property type="term" value="F:ubiquitin-protein transferase activity"/>
    <property type="evidence" value="ECO:0007669"/>
    <property type="project" value="TreeGrafter"/>
</dbReference>
<dbReference type="Gene3D" id="1.25.40.20">
    <property type="entry name" value="Ankyrin repeat-containing domain"/>
    <property type="match status" value="1"/>
</dbReference>
<dbReference type="InterPro" id="IPR036770">
    <property type="entry name" value="Ankyrin_rpt-contain_sf"/>
</dbReference>
<feature type="repeat" description="ANK" evidence="3">
    <location>
        <begin position="70"/>
        <end position="102"/>
    </location>
</feature>
<dbReference type="EMBL" id="DYUE01000140">
    <property type="protein sequence ID" value="HJG91188.1"/>
    <property type="molecule type" value="Genomic_DNA"/>
</dbReference>
<dbReference type="Pfam" id="PF12796">
    <property type="entry name" value="Ank_2"/>
    <property type="match status" value="1"/>
</dbReference>
<proteinExistence type="predicted"/>
<gene>
    <name evidence="4" type="ORF">K8V81_05630</name>
</gene>
<dbReference type="GO" id="GO:0085020">
    <property type="term" value="P:protein K6-linked ubiquitination"/>
    <property type="evidence" value="ECO:0007669"/>
    <property type="project" value="TreeGrafter"/>
</dbReference>
<dbReference type="PANTHER" id="PTHR24171">
    <property type="entry name" value="ANKYRIN REPEAT DOMAIN-CONTAINING PROTEIN 39-RELATED"/>
    <property type="match status" value="1"/>
</dbReference>
<dbReference type="Proteomes" id="UP000742460">
    <property type="component" value="Unassembled WGS sequence"/>
</dbReference>
<comment type="caution">
    <text evidence="4">The sequence shown here is derived from an EMBL/GenBank/DDBJ whole genome shotgun (WGS) entry which is preliminary data.</text>
</comment>
<dbReference type="PROSITE" id="PS50088">
    <property type="entry name" value="ANK_REPEAT"/>
    <property type="match status" value="2"/>
</dbReference>
<keyword evidence="1" id="KW-0677">Repeat</keyword>
<dbReference type="AlphaFoldDB" id="A0A921MUX2"/>
<name>A0A921MUX2_9MICO</name>
<sequence>MPGYVDLPDGIEELLRSASREQLEELLSTYELDARDRDEGRTLLSFPDLPDDLVRRLVEQGLEVDTRDATGATPLWSRALEGRTAQIPLLLSLGADVDASNSDGFTPLHAAVASRSVETLRLLLSHGADPFRQAEDSDSTALDFALEECDADEEDLPLLVEVTRTLFEAGLSPTPSMREAVHELGQAFEDHRDEYEAEDLAVVESSMGQLYELFDVPPASARVLHDGISTITVPEGSTLAQFDALWSSLVPPNGPAASAQGEAVRICKAAFATAFDEDDDEEASPGSHFTREHAAMFKALRRILKSGNALSWKERRQAARSAGRILDGEYWDNRITGADGVERDHCEHLAHLAIRWIGQNPDPLPVGQVDYEI</sequence>
<evidence type="ECO:0000256" key="1">
    <source>
        <dbReference type="ARBA" id="ARBA00022737"/>
    </source>
</evidence>
<dbReference type="SUPFAM" id="SSF48403">
    <property type="entry name" value="Ankyrin repeat"/>
    <property type="match status" value="1"/>
</dbReference>
<protein>
    <submittedName>
        <fullName evidence="4">Ankyrin repeat domain-containing protein</fullName>
    </submittedName>
</protein>
<reference evidence="4" key="1">
    <citation type="journal article" date="2021" name="PeerJ">
        <title>Extensive microbial diversity within the chicken gut microbiome revealed by metagenomics and culture.</title>
        <authorList>
            <person name="Gilroy R."/>
            <person name="Ravi A."/>
            <person name="Getino M."/>
            <person name="Pursley I."/>
            <person name="Horton D.L."/>
            <person name="Alikhan N.F."/>
            <person name="Baker D."/>
            <person name="Gharbi K."/>
            <person name="Hall N."/>
            <person name="Watson M."/>
            <person name="Adriaenssens E.M."/>
            <person name="Foster-Nyarko E."/>
            <person name="Jarju S."/>
            <person name="Secka A."/>
            <person name="Antonio M."/>
            <person name="Oren A."/>
            <person name="Chaudhuri R.R."/>
            <person name="La Ragione R."/>
            <person name="Hildebrand F."/>
            <person name="Pallen M.J."/>
        </authorList>
    </citation>
    <scope>NUCLEOTIDE SEQUENCE</scope>
    <source>
        <strain evidence="4">ChiGjej5B5-22894</strain>
    </source>
</reference>
<keyword evidence="2 3" id="KW-0040">ANK repeat</keyword>
<dbReference type="PROSITE" id="PS50297">
    <property type="entry name" value="ANK_REP_REGION"/>
    <property type="match status" value="1"/>
</dbReference>
<evidence type="ECO:0000313" key="4">
    <source>
        <dbReference type="EMBL" id="HJG91188.1"/>
    </source>
</evidence>
<evidence type="ECO:0000313" key="5">
    <source>
        <dbReference type="Proteomes" id="UP000742460"/>
    </source>
</evidence>
<dbReference type="InterPro" id="IPR002110">
    <property type="entry name" value="Ankyrin_rpt"/>
</dbReference>
<dbReference type="SMART" id="SM00248">
    <property type="entry name" value="ANK"/>
    <property type="match status" value="2"/>
</dbReference>
<accession>A0A921MUX2</accession>
<evidence type="ECO:0000256" key="3">
    <source>
        <dbReference type="PROSITE-ProRule" id="PRU00023"/>
    </source>
</evidence>
<reference evidence="4" key="2">
    <citation type="submission" date="2021-09" db="EMBL/GenBank/DDBJ databases">
        <authorList>
            <person name="Gilroy R."/>
        </authorList>
    </citation>
    <scope>NUCLEOTIDE SEQUENCE</scope>
    <source>
        <strain evidence="4">ChiGjej5B5-22894</strain>
    </source>
</reference>
<organism evidence="4 5">
    <name type="scientific">Brachybacterium massiliense</name>
    <dbReference type="NCBI Taxonomy" id="1755098"/>
    <lineage>
        <taxon>Bacteria</taxon>
        <taxon>Bacillati</taxon>
        <taxon>Actinomycetota</taxon>
        <taxon>Actinomycetes</taxon>
        <taxon>Micrococcales</taxon>
        <taxon>Dermabacteraceae</taxon>
        <taxon>Brachybacterium</taxon>
    </lineage>
</organism>
<feature type="repeat" description="ANK" evidence="3">
    <location>
        <begin position="103"/>
        <end position="135"/>
    </location>
</feature>
<evidence type="ECO:0000256" key="2">
    <source>
        <dbReference type="ARBA" id="ARBA00023043"/>
    </source>
</evidence>